<gene>
    <name evidence="7 9" type="primary">mraZ</name>
    <name evidence="9" type="ORF">ERX27_01420</name>
</gene>
<dbReference type="CDD" id="cd16321">
    <property type="entry name" value="MraZ_C"/>
    <property type="match status" value="1"/>
</dbReference>
<dbReference type="FunFam" id="3.40.1550.20:FF:000002">
    <property type="entry name" value="Transcriptional regulator MraZ"/>
    <property type="match status" value="1"/>
</dbReference>
<keyword evidence="6 7" id="KW-0804">Transcription</keyword>
<dbReference type="GO" id="GO:2000143">
    <property type="term" value="P:negative regulation of DNA-templated transcription initiation"/>
    <property type="evidence" value="ECO:0007669"/>
    <property type="project" value="TreeGrafter"/>
</dbReference>
<dbReference type="EMBL" id="SCWA01000002">
    <property type="protein sequence ID" value="TDL98780.1"/>
    <property type="molecule type" value="Genomic_DNA"/>
</dbReference>
<keyword evidence="4 7" id="KW-0805">Transcription regulation</keyword>
<accession>A0A4R6BG28</accession>
<evidence type="ECO:0000256" key="2">
    <source>
        <dbReference type="ARBA" id="ARBA00022490"/>
    </source>
</evidence>
<dbReference type="PANTHER" id="PTHR34701">
    <property type="entry name" value="TRANSCRIPTIONAL REGULATOR MRAZ"/>
    <property type="match status" value="1"/>
</dbReference>
<comment type="subcellular location">
    <subcellularLocation>
        <location evidence="7">Cytoplasm</location>
        <location evidence="7">Nucleoid</location>
    </subcellularLocation>
</comment>
<dbReference type="InterPro" id="IPR038619">
    <property type="entry name" value="MraZ_sf"/>
</dbReference>
<name>A0A4R6BG28_9STAP</name>
<dbReference type="AlphaFoldDB" id="A0A4R6BG28"/>
<dbReference type="CDD" id="cd16320">
    <property type="entry name" value="MraZ_N"/>
    <property type="match status" value="1"/>
</dbReference>
<evidence type="ECO:0000256" key="7">
    <source>
        <dbReference type="HAMAP-Rule" id="MF_01008"/>
    </source>
</evidence>
<dbReference type="RefSeq" id="WP_133431042.1">
    <property type="nucleotide sequence ID" value="NZ_SCWA01000002.1"/>
</dbReference>
<dbReference type="SUPFAM" id="SSF89447">
    <property type="entry name" value="AbrB/MazE/MraZ-like"/>
    <property type="match status" value="1"/>
</dbReference>
<comment type="caution">
    <text evidence="9">The sequence shown here is derived from an EMBL/GenBank/DDBJ whole genome shotgun (WGS) entry which is preliminary data.</text>
</comment>
<dbReference type="Pfam" id="PF02381">
    <property type="entry name" value="MraZ"/>
    <property type="match status" value="2"/>
</dbReference>
<evidence type="ECO:0000259" key="8">
    <source>
        <dbReference type="PROSITE" id="PS51740"/>
    </source>
</evidence>
<dbReference type="OrthoDB" id="9807753at2"/>
<evidence type="ECO:0000256" key="5">
    <source>
        <dbReference type="ARBA" id="ARBA00023125"/>
    </source>
</evidence>
<proteinExistence type="inferred from homology"/>
<evidence type="ECO:0000256" key="6">
    <source>
        <dbReference type="ARBA" id="ARBA00023163"/>
    </source>
</evidence>
<dbReference type="HAMAP" id="MF_01008">
    <property type="entry name" value="MraZ"/>
    <property type="match status" value="1"/>
</dbReference>
<feature type="domain" description="SpoVT-AbrB" evidence="8">
    <location>
        <begin position="76"/>
        <end position="119"/>
    </location>
</feature>
<evidence type="ECO:0000256" key="4">
    <source>
        <dbReference type="ARBA" id="ARBA00023015"/>
    </source>
</evidence>
<keyword evidence="10" id="KW-1185">Reference proteome</keyword>
<dbReference type="PROSITE" id="PS51740">
    <property type="entry name" value="SPOVT_ABRB"/>
    <property type="match status" value="2"/>
</dbReference>
<dbReference type="InterPro" id="IPR035644">
    <property type="entry name" value="MraZ_C"/>
</dbReference>
<comment type="subunit">
    <text evidence="7">Forms oligomers.</text>
</comment>
<sequence length="143" mass="16795">MFMGEYSHQMDVKGRLIIPARFRDELSEHFVITRGLDRCLFGYTHAEWHKIEEKLTALPITKKDARKFMRLFFSGAVEVELDKQGRINIPANLRAYAGLSKECIVIGVSSRIEIWDRTEWQKFNEETEPHYSEIAEELVDIDF</sequence>
<dbReference type="GO" id="GO:0005737">
    <property type="term" value="C:cytoplasm"/>
    <property type="evidence" value="ECO:0007669"/>
    <property type="project" value="UniProtKB-UniRule"/>
</dbReference>
<dbReference type="GO" id="GO:0000976">
    <property type="term" value="F:transcription cis-regulatory region binding"/>
    <property type="evidence" value="ECO:0007669"/>
    <property type="project" value="TreeGrafter"/>
</dbReference>
<dbReference type="InterPro" id="IPR035642">
    <property type="entry name" value="MraZ_N"/>
</dbReference>
<keyword evidence="3" id="KW-0677">Repeat</keyword>
<dbReference type="InterPro" id="IPR020603">
    <property type="entry name" value="MraZ_dom"/>
</dbReference>
<evidence type="ECO:0000256" key="1">
    <source>
        <dbReference type="ARBA" id="ARBA00013860"/>
    </source>
</evidence>
<dbReference type="NCBIfam" id="TIGR00242">
    <property type="entry name" value="division/cell wall cluster transcriptional repressor MraZ"/>
    <property type="match status" value="1"/>
</dbReference>
<evidence type="ECO:0000313" key="9">
    <source>
        <dbReference type="EMBL" id="TDL98780.1"/>
    </source>
</evidence>
<keyword evidence="5 7" id="KW-0238">DNA-binding</keyword>
<dbReference type="Gene3D" id="3.40.1550.20">
    <property type="entry name" value="Transcriptional regulator MraZ domain"/>
    <property type="match status" value="1"/>
</dbReference>
<dbReference type="Proteomes" id="UP000295310">
    <property type="component" value="Unassembled WGS sequence"/>
</dbReference>
<dbReference type="PANTHER" id="PTHR34701:SF1">
    <property type="entry name" value="TRANSCRIPTIONAL REGULATOR MRAZ"/>
    <property type="match status" value="1"/>
</dbReference>
<feature type="domain" description="SpoVT-AbrB" evidence="8">
    <location>
        <begin position="5"/>
        <end position="47"/>
    </location>
</feature>
<evidence type="ECO:0000256" key="3">
    <source>
        <dbReference type="ARBA" id="ARBA00022737"/>
    </source>
</evidence>
<dbReference type="GO" id="GO:0003700">
    <property type="term" value="F:DNA-binding transcription factor activity"/>
    <property type="evidence" value="ECO:0007669"/>
    <property type="project" value="UniProtKB-UniRule"/>
</dbReference>
<reference evidence="9 10" key="1">
    <citation type="submission" date="2019-01" db="EMBL/GenBank/DDBJ databases">
        <title>Draft genome sequences of the type strains of six Macrococcus species.</title>
        <authorList>
            <person name="Mazhar S."/>
            <person name="Altermann E."/>
            <person name="Hill C."/>
            <person name="Mcauliffe O."/>
        </authorList>
    </citation>
    <scope>NUCLEOTIDE SEQUENCE [LARGE SCALE GENOMIC DNA]</scope>
    <source>
        <strain evidence="9 10">CCM4811</strain>
    </source>
</reference>
<keyword evidence="2 7" id="KW-0963">Cytoplasm</keyword>
<organism evidence="9 10">
    <name type="scientific">Macrococcus brunensis</name>
    <dbReference type="NCBI Taxonomy" id="198483"/>
    <lineage>
        <taxon>Bacteria</taxon>
        <taxon>Bacillati</taxon>
        <taxon>Bacillota</taxon>
        <taxon>Bacilli</taxon>
        <taxon>Bacillales</taxon>
        <taxon>Staphylococcaceae</taxon>
        <taxon>Macrococcus</taxon>
    </lineage>
</organism>
<comment type="similarity">
    <text evidence="7">Belongs to the MraZ family.</text>
</comment>
<evidence type="ECO:0000313" key="10">
    <source>
        <dbReference type="Proteomes" id="UP000295310"/>
    </source>
</evidence>
<dbReference type="InterPro" id="IPR003444">
    <property type="entry name" value="MraZ"/>
</dbReference>
<protein>
    <recommendedName>
        <fullName evidence="1 7">Transcriptional regulator MraZ</fullName>
    </recommendedName>
</protein>
<dbReference type="InterPro" id="IPR007159">
    <property type="entry name" value="SpoVT-AbrB_dom"/>
</dbReference>
<dbReference type="InterPro" id="IPR037914">
    <property type="entry name" value="SpoVT-AbrB_sf"/>
</dbReference>
<dbReference type="GO" id="GO:0009295">
    <property type="term" value="C:nucleoid"/>
    <property type="evidence" value="ECO:0007669"/>
    <property type="project" value="UniProtKB-SubCell"/>
</dbReference>